<evidence type="ECO:0000313" key="3">
    <source>
        <dbReference type="Proteomes" id="UP000006639"/>
    </source>
</evidence>
<sequence>MRDAVIPLVILLNCCKGKQTGTLTQQKAGRFCHNLRISRNKVLKGVAQRGKRRPGWFFGLNDQGEIMSFTLTSGNTDDRAVVEKLTQYLTGLLFGDRWYISKNTEQSRY</sequence>
<dbReference type="EMBL" id="CP002130">
    <property type="protein sequence ID" value="AEI88700.1"/>
    <property type="molecule type" value="Genomic_DNA"/>
</dbReference>
<dbReference type="RefSeq" id="WP_013950912.1">
    <property type="nucleotide sequence ID" value="NC_015722.1"/>
</dbReference>
<feature type="domain" description="Transposase DDE" evidence="1">
    <location>
        <begin position="30"/>
        <end position="104"/>
    </location>
</feature>
<reference evidence="2 3" key="1">
    <citation type="journal article" date="2011" name="Mol. Biol. Evol.">
        <title>Phylogenomic evidence for the presence of a flagellum and cbb3 oxidase in the free-living mitochondrial ancestor.</title>
        <authorList>
            <person name="Sassera D."/>
            <person name="Lo N."/>
            <person name="Epis S."/>
            <person name="D'Auria G."/>
            <person name="Montagna M."/>
            <person name="Comandatore F."/>
            <person name="Horner D."/>
            <person name="Pereto J."/>
            <person name="Luciano A.M."/>
            <person name="Franciosi F."/>
            <person name="Ferri E."/>
            <person name="Crotti E."/>
            <person name="Bazzocchi C."/>
            <person name="Daffonchio D."/>
            <person name="Sacchi L."/>
            <person name="Moya A."/>
            <person name="Latorre A."/>
            <person name="Bandi C."/>
        </authorList>
    </citation>
    <scope>NUCLEOTIDE SEQUENCE [LARGE SCALE GENOMIC DNA]</scope>
    <source>
        <strain evidence="2 3">IricVA</strain>
    </source>
</reference>
<accession>F7XVK1</accession>
<evidence type="ECO:0000313" key="2">
    <source>
        <dbReference type="EMBL" id="AEI88700.1"/>
    </source>
</evidence>
<dbReference type="AlphaFoldDB" id="F7XVK1"/>
<dbReference type="KEGG" id="mmn:midi_00390"/>
<keyword evidence="3" id="KW-1185">Reference proteome</keyword>
<dbReference type="Proteomes" id="UP000006639">
    <property type="component" value="Chromosome"/>
</dbReference>
<gene>
    <name evidence="2" type="ordered locus">midi_00390</name>
</gene>
<protein>
    <submittedName>
        <fullName evidence="2">Putative transposase</fullName>
    </submittedName>
</protein>
<evidence type="ECO:0000259" key="1">
    <source>
        <dbReference type="Pfam" id="PF13612"/>
    </source>
</evidence>
<dbReference type="HOGENOM" id="CLU_073308_1_1_5"/>
<dbReference type="InterPro" id="IPR025668">
    <property type="entry name" value="Tnp_DDE_dom"/>
</dbReference>
<name>F7XVK1_MIDMI</name>
<organism evidence="2 3">
    <name type="scientific">Midichloria mitochondrii (strain IricVA)</name>
    <dbReference type="NCBI Taxonomy" id="696127"/>
    <lineage>
        <taxon>Bacteria</taxon>
        <taxon>Pseudomonadati</taxon>
        <taxon>Pseudomonadota</taxon>
        <taxon>Alphaproteobacteria</taxon>
        <taxon>Rickettsiales</taxon>
        <taxon>Candidatus Midichloriaceae</taxon>
        <taxon>Candidatus Midichloria</taxon>
    </lineage>
</organism>
<proteinExistence type="predicted"/>
<dbReference type="Pfam" id="PF13612">
    <property type="entry name" value="DDE_Tnp_1_3"/>
    <property type="match status" value="1"/>
</dbReference>